<dbReference type="Proteomes" id="UP000596387">
    <property type="component" value="Chromosome"/>
</dbReference>
<accession>A0ABX7F5B9</accession>
<dbReference type="GO" id="GO:0016787">
    <property type="term" value="F:hydrolase activity"/>
    <property type="evidence" value="ECO:0007669"/>
    <property type="project" value="UniProtKB-KW"/>
</dbReference>
<proteinExistence type="predicted"/>
<dbReference type="RefSeq" id="WP_023852148.1">
    <property type="nucleotide sequence ID" value="NZ_CP047166.1"/>
</dbReference>
<reference evidence="3 4" key="1">
    <citation type="submission" date="2019-12" db="EMBL/GenBank/DDBJ databases">
        <title>Complete Genome Sequence of a Quorum-Sensing Bacterium,Rhodobacteraceae bacterium C31, Isolated from a marine microalgae symbiotic bacteria.</title>
        <authorList>
            <person name="Zhang Y."/>
        </authorList>
    </citation>
    <scope>NUCLEOTIDE SEQUENCE [LARGE SCALE GENOMIC DNA]</scope>
    <source>
        <strain evidence="3 4">C31</strain>
    </source>
</reference>
<dbReference type="InterPro" id="IPR022742">
    <property type="entry name" value="Hydrolase_4"/>
</dbReference>
<dbReference type="Gene3D" id="3.40.50.1820">
    <property type="entry name" value="alpha/beta hydrolase"/>
    <property type="match status" value="1"/>
</dbReference>
<feature type="domain" description="Serine aminopeptidase S33" evidence="2">
    <location>
        <begin position="57"/>
        <end position="268"/>
    </location>
</feature>
<dbReference type="Pfam" id="PF12146">
    <property type="entry name" value="Hydrolase_4"/>
    <property type="match status" value="1"/>
</dbReference>
<name>A0ABX7F5B9_9RHOB</name>
<gene>
    <name evidence="3" type="ORF">GQA70_05020</name>
</gene>
<keyword evidence="4" id="KW-1185">Reference proteome</keyword>
<evidence type="ECO:0000313" key="3">
    <source>
        <dbReference type="EMBL" id="QRF65735.1"/>
    </source>
</evidence>
<dbReference type="SUPFAM" id="SSF53474">
    <property type="entry name" value="alpha/beta-Hydrolases"/>
    <property type="match status" value="1"/>
</dbReference>
<evidence type="ECO:0000313" key="4">
    <source>
        <dbReference type="Proteomes" id="UP000596387"/>
    </source>
</evidence>
<dbReference type="EMBL" id="CP047166">
    <property type="protein sequence ID" value="QRF65735.1"/>
    <property type="molecule type" value="Genomic_DNA"/>
</dbReference>
<sequence length="303" mass="32017">MTTTGRDLPDRPGGGPGPEIPAGGVSDWLAAREAAVADLRPGAEKRVLWSGRPEAPTDWSVVYVHGFSASAGELRPLPDRVAGGLGANLFFTRLAGHGRDGAAMAEASLEDWMRDMTEALAVGRRIGRRVLVMGCSTGATLIALALARDKAPEVAEVAGAVLLSPNFGLRDRRSAILIWPGMGRVLPLILGPERGFVPRNAGHAAAWTTRYPVGALIPMARAVQASRRVRGLRVPVLTVFDPGDRVVDSRISRAMAARWGATVQEVRLGDGDDSARHIIAGDILSPGMTVPVAAQVLDWARGL</sequence>
<dbReference type="InterPro" id="IPR029058">
    <property type="entry name" value="AB_hydrolase_fold"/>
</dbReference>
<evidence type="ECO:0000259" key="2">
    <source>
        <dbReference type="Pfam" id="PF12146"/>
    </source>
</evidence>
<keyword evidence="3" id="KW-0378">Hydrolase</keyword>
<feature type="region of interest" description="Disordered" evidence="1">
    <location>
        <begin position="1"/>
        <end position="24"/>
    </location>
</feature>
<protein>
    <submittedName>
        <fullName evidence="3">Alpha/beta fold hydrolase</fullName>
    </submittedName>
</protein>
<evidence type="ECO:0000256" key="1">
    <source>
        <dbReference type="SAM" id="MobiDB-lite"/>
    </source>
</evidence>
<organism evidence="3 4">
    <name type="scientific">Ponticoccus alexandrii</name>
    <dbReference type="NCBI Taxonomy" id="1943633"/>
    <lineage>
        <taxon>Bacteria</taxon>
        <taxon>Pseudomonadati</taxon>
        <taxon>Pseudomonadota</taxon>
        <taxon>Alphaproteobacteria</taxon>
        <taxon>Rhodobacterales</taxon>
        <taxon>Roseobacteraceae</taxon>
        <taxon>Ponticoccus</taxon>
    </lineage>
</organism>